<reference evidence="2 3" key="1">
    <citation type="submission" date="2021-03" db="EMBL/GenBank/DDBJ databases">
        <authorList>
            <person name="D'Agostino P."/>
            <person name="Huntemann M."/>
            <person name="Clum A."/>
            <person name="Spunde A."/>
            <person name="Palaniappan K."/>
            <person name="Ritter S."/>
            <person name="Mikhailova N."/>
            <person name="Chen I.-M."/>
            <person name="Stamatis D."/>
            <person name="Reddy T."/>
            <person name="O'Malley R."/>
            <person name="Daum C."/>
            <person name="Shapiro N."/>
            <person name="Ivanova N."/>
            <person name="Kyrpides N."/>
            <person name="Woyke T."/>
        </authorList>
    </citation>
    <scope>NUCLEOTIDE SEQUENCE [LARGE SCALE GENOMIC DNA]</scope>
    <source>
        <strain evidence="2 3">WS4403</strain>
    </source>
</reference>
<accession>A0ABS4P8M3</accession>
<feature type="transmembrane region" description="Helical" evidence="1">
    <location>
        <begin position="12"/>
        <end position="33"/>
    </location>
</feature>
<comment type="caution">
    <text evidence="2">The sequence shown here is derived from an EMBL/GenBank/DDBJ whole genome shotgun (WGS) entry which is preliminary data.</text>
</comment>
<keyword evidence="1" id="KW-1133">Transmembrane helix</keyword>
<feature type="transmembrane region" description="Helical" evidence="1">
    <location>
        <begin position="39"/>
        <end position="58"/>
    </location>
</feature>
<sequence>MRNTFRSFWKDVLWYLLGFIPVILTALFFAAAVTFWEEYALKSTAIFALFSLGVYFYLGWKRS</sequence>
<protein>
    <submittedName>
        <fullName evidence="2">Membrane protein</fullName>
    </submittedName>
</protein>
<name>A0ABS4P8M3_9GAMM</name>
<organism evidence="2 3">
    <name type="scientific">Winslowiella toletana</name>
    <dbReference type="NCBI Taxonomy" id="92490"/>
    <lineage>
        <taxon>Bacteria</taxon>
        <taxon>Pseudomonadati</taxon>
        <taxon>Pseudomonadota</taxon>
        <taxon>Gammaproteobacteria</taxon>
        <taxon>Enterobacterales</taxon>
        <taxon>Erwiniaceae</taxon>
        <taxon>Winslowiella</taxon>
    </lineage>
</organism>
<dbReference type="Proteomes" id="UP001195624">
    <property type="component" value="Unassembled WGS sequence"/>
</dbReference>
<evidence type="ECO:0000313" key="2">
    <source>
        <dbReference type="EMBL" id="MBP2169007.1"/>
    </source>
</evidence>
<evidence type="ECO:0000256" key="1">
    <source>
        <dbReference type="SAM" id="Phobius"/>
    </source>
</evidence>
<reference evidence="3" key="2">
    <citation type="submission" date="2023-07" db="EMBL/GenBank/DDBJ databases">
        <title>Genome mining of underrepresented organisms for secondary metabolites.</title>
        <authorList>
            <person name="D'Agostino P.M."/>
        </authorList>
    </citation>
    <scope>NUCLEOTIDE SEQUENCE [LARGE SCALE GENOMIC DNA]</scope>
    <source>
        <strain evidence="3">WS4403</strain>
    </source>
</reference>
<proteinExistence type="predicted"/>
<keyword evidence="1" id="KW-0812">Transmembrane</keyword>
<keyword evidence="1" id="KW-0472">Membrane</keyword>
<dbReference type="EMBL" id="JAGGMQ010000001">
    <property type="protein sequence ID" value="MBP2169007.1"/>
    <property type="molecule type" value="Genomic_DNA"/>
</dbReference>
<keyword evidence="3" id="KW-1185">Reference proteome</keyword>
<evidence type="ECO:0000313" key="3">
    <source>
        <dbReference type="Proteomes" id="UP001195624"/>
    </source>
</evidence>
<gene>
    <name evidence="2" type="ORF">J2125_002199</name>
</gene>